<feature type="domain" description="X8" evidence="18">
    <location>
        <begin position="527"/>
        <end position="612"/>
    </location>
</feature>
<gene>
    <name evidence="19" type="ORF">GH714_013869</name>
</gene>
<dbReference type="InterPro" id="IPR012946">
    <property type="entry name" value="X8"/>
</dbReference>
<evidence type="ECO:0000256" key="17">
    <source>
        <dbReference type="RuleBase" id="RU004336"/>
    </source>
</evidence>
<evidence type="ECO:0000256" key="5">
    <source>
        <dbReference type="ARBA" id="ARBA00022475"/>
    </source>
</evidence>
<dbReference type="Proteomes" id="UP000467840">
    <property type="component" value="Chromosome 4"/>
</dbReference>
<dbReference type="SUPFAM" id="SSF51735">
    <property type="entry name" value="NAD(P)-binding Rossmann-fold domains"/>
    <property type="match status" value="1"/>
</dbReference>
<dbReference type="GO" id="GO:0042973">
    <property type="term" value="F:glucan endo-1,3-beta-D-glucosidase activity"/>
    <property type="evidence" value="ECO:0007669"/>
    <property type="project" value="UniProtKB-EC"/>
</dbReference>
<evidence type="ECO:0000313" key="20">
    <source>
        <dbReference type="Proteomes" id="UP000467840"/>
    </source>
</evidence>
<dbReference type="GO" id="GO:0005975">
    <property type="term" value="P:carbohydrate metabolic process"/>
    <property type="evidence" value="ECO:0007669"/>
    <property type="project" value="InterPro"/>
</dbReference>
<accession>A0A6A6LJQ4</accession>
<comment type="caution">
    <text evidence="19">The sequence shown here is derived from an EMBL/GenBank/DDBJ whole genome shotgun (WGS) entry which is preliminary data.</text>
</comment>
<comment type="similarity">
    <text evidence="3 16">Belongs to the glycosyl hydrolase 17 family.</text>
</comment>
<evidence type="ECO:0000256" key="15">
    <source>
        <dbReference type="ARBA" id="ARBA00033417"/>
    </source>
</evidence>
<keyword evidence="11" id="KW-0325">Glycoprotein</keyword>
<protein>
    <recommendedName>
        <fullName evidence="4">glucan endo-1,3-beta-D-glucosidase</fullName>
        <ecNumber evidence="4">3.2.1.39</ecNumber>
    </recommendedName>
    <alternativeName>
        <fullName evidence="14">(1-&gt;3)-beta-glucan endohydrolase</fullName>
    </alternativeName>
    <alternativeName>
        <fullName evidence="15">Beta-1,3-endoglucanase</fullName>
    </alternativeName>
</protein>
<evidence type="ECO:0000256" key="6">
    <source>
        <dbReference type="ARBA" id="ARBA00022622"/>
    </source>
</evidence>
<dbReference type="Gene3D" id="3.20.20.80">
    <property type="entry name" value="Glycosidases"/>
    <property type="match status" value="2"/>
</dbReference>
<keyword evidence="13 17" id="KW-0326">Glycosidase</keyword>
<dbReference type="SMART" id="SM00768">
    <property type="entry name" value="X8"/>
    <property type="match status" value="1"/>
</dbReference>
<dbReference type="Gene3D" id="3.40.50.720">
    <property type="entry name" value="NAD(P)-binding Rossmann-like Domain"/>
    <property type="match status" value="1"/>
</dbReference>
<evidence type="ECO:0000256" key="10">
    <source>
        <dbReference type="ARBA" id="ARBA00023157"/>
    </source>
</evidence>
<evidence type="ECO:0000256" key="16">
    <source>
        <dbReference type="RuleBase" id="RU004335"/>
    </source>
</evidence>
<sequence length="615" mass="67090">MSQMKQMSHLDHIPSTPGKFKMDKSPYPYNRVSPIYPAALYGVPGAAPPGKKGYEHPPESALGMVLCTRHWRSRVVGTHVSAALKRRGDINDVALLKKLFEVVQFTHVMHLAAQAGVSLRLYGSSSSVYGLNTKVPFSEKDRTDQPASLYAATKKAGEEIAHTYNHIYGLSLTGLRFFTVYGPWGRPDMAYFFFTRDILKRKSIPIFEAANHGTVARDFTYIDDIVKGCLASLDTAEKSTGVEGRRRPSTIEGFQFGKYISYLSDMPHPTQVVALLKAQQIRHVRLYTADRGMLVALANTGIQVMVSVPNEQILGIAISVGSEVLTALPNAAPVLVNALKFVHSALVASNLDRQIKVSTPISSSIILDSFPPSQAFFNRSWNPVLPLAPNKEAVDANTLVHYSNVFDAMVDAAYFAMAFLNCTNIPVLVTESGWPSKGDSNEPDATIENANTYNSNLIRHVLNKTGTPKHPGIAVSTYIYELYNEDMKPGPVSEKNWGLFNANGEPVYILHLTGSGLVLANDTTNQTYCAAKEGADPKMLQAALDWACGPGKVDCSPLLQGEACYEPDNVITHATYAFDSYYHQMGKAPGTCDFNGVAAVTTTNPSHGTCIFPGR</sequence>
<evidence type="ECO:0000256" key="2">
    <source>
        <dbReference type="ARBA" id="ARBA00004609"/>
    </source>
</evidence>
<keyword evidence="12" id="KW-0449">Lipoprotein</keyword>
<dbReference type="GO" id="GO:0005886">
    <property type="term" value="C:plasma membrane"/>
    <property type="evidence" value="ECO:0007669"/>
    <property type="project" value="UniProtKB-SubCell"/>
</dbReference>
<dbReference type="Pfam" id="PF00332">
    <property type="entry name" value="Glyco_hydro_17"/>
    <property type="match status" value="2"/>
</dbReference>
<dbReference type="InterPro" id="IPR044965">
    <property type="entry name" value="Glyco_hydro_17_plant"/>
</dbReference>
<evidence type="ECO:0000256" key="9">
    <source>
        <dbReference type="ARBA" id="ARBA00023136"/>
    </source>
</evidence>
<dbReference type="PANTHER" id="PTHR32227">
    <property type="entry name" value="GLUCAN ENDO-1,3-BETA-GLUCOSIDASE BG1-RELATED-RELATED"/>
    <property type="match status" value="1"/>
</dbReference>
<dbReference type="GO" id="GO:0009506">
    <property type="term" value="C:plasmodesma"/>
    <property type="evidence" value="ECO:0007669"/>
    <property type="project" value="UniProtKB-ARBA"/>
</dbReference>
<dbReference type="GO" id="GO:0098552">
    <property type="term" value="C:side of membrane"/>
    <property type="evidence" value="ECO:0007669"/>
    <property type="project" value="UniProtKB-KW"/>
</dbReference>
<keyword evidence="6" id="KW-0336">GPI-anchor</keyword>
<dbReference type="PROSITE" id="PS00587">
    <property type="entry name" value="GLYCOSYL_HYDROL_F17"/>
    <property type="match status" value="1"/>
</dbReference>
<keyword evidence="5" id="KW-1003">Cell membrane</keyword>
<dbReference type="EC" id="3.2.1.39" evidence="4"/>
<dbReference type="AlphaFoldDB" id="A0A6A6LJQ4"/>
<dbReference type="Gene3D" id="1.20.58.1040">
    <property type="match status" value="1"/>
</dbReference>
<organism evidence="19 20">
    <name type="scientific">Hevea brasiliensis</name>
    <name type="common">Para rubber tree</name>
    <name type="synonym">Siphonia brasiliensis</name>
    <dbReference type="NCBI Taxonomy" id="3981"/>
    <lineage>
        <taxon>Eukaryota</taxon>
        <taxon>Viridiplantae</taxon>
        <taxon>Streptophyta</taxon>
        <taxon>Embryophyta</taxon>
        <taxon>Tracheophyta</taxon>
        <taxon>Spermatophyta</taxon>
        <taxon>Magnoliopsida</taxon>
        <taxon>eudicotyledons</taxon>
        <taxon>Gunneridae</taxon>
        <taxon>Pentapetalae</taxon>
        <taxon>rosids</taxon>
        <taxon>fabids</taxon>
        <taxon>Malpighiales</taxon>
        <taxon>Euphorbiaceae</taxon>
        <taxon>Crotonoideae</taxon>
        <taxon>Micrandreae</taxon>
        <taxon>Hevea</taxon>
    </lineage>
</organism>
<keyword evidence="7" id="KW-0732">Signal</keyword>
<dbReference type="InterPro" id="IPR017853">
    <property type="entry name" value="GH"/>
</dbReference>
<dbReference type="InterPro" id="IPR000490">
    <property type="entry name" value="Glyco_hydro_17"/>
</dbReference>
<keyword evidence="8 17" id="KW-0378">Hydrolase</keyword>
<dbReference type="Pfam" id="PF01370">
    <property type="entry name" value="Epimerase"/>
    <property type="match status" value="1"/>
</dbReference>
<comment type="catalytic activity">
    <reaction evidence="1">
        <text>Hydrolysis of (1-&gt;3)-beta-D-glucosidic linkages in (1-&gt;3)-beta-D-glucans.</text>
        <dbReference type="EC" id="3.2.1.39"/>
    </reaction>
</comment>
<evidence type="ECO:0000256" key="14">
    <source>
        <dbReference type="ARBA" id="ARBA00033335"/>
    </source>
</evidence>
<proteinExistence type="inferred from homology"/>
<evidence type="ECO:0000256" key="12">
    <source>
        <dbReference type="ARBA" id="ARBA00023288"/>
    </source>
</evidence>
<keyword evidence="10" id="KW-1015">Disulfide bond</keyword>
<keyword evidence="20" id="KW-1185">Reference proteome</keyword>
<evidence type="ECO:0000256" key="3">
    <source>
        <dbReference type="ARBA" id="ARBA00008773"/>
    </source>
</evidence>
<evidence type="ECO:0000259" key="18">
    <source>
        <dbReference type="SMART" id="SM00768"/>
    </source>
</evidence>
<evidence type="ECO:0000256" key="4">
    <source>
        <dbReference type="ARBA" id="ARBA00012780"/>
    </source>
</evidence>
<dbReference type="Pfam" id="PF07983">
    <property type="entry name" value="X8"/>
    <property type="match status" value="1"/>
</dbReference>
<evidence type="ECO:0000256" key="7">
    <source>
        <dbReference type="ARBA" id="ARBA00022729"/>
    </source>
</evidence>
<name>A0A6A6LJQ4_HEVBR</name>
<keyword evidence="9" id="KW-0472">Membrane</keyword>
<dbReference type="EMBL" id="JAAGAX010000010">
    <property type="protein sequence ID" value="KAF2300508.1"/>
    <property type="molecule type" value="Genomic_DNA"/>
</dbReference>
<evidence type="ECO:0000256" key="13">
    <source>
        <dbReference type="ARBA" id="ARBA00023295"/>
    </source>
</evidence>
<dbReference type="InterPro" id="IPR036291">
    <property type="entry name" value="NAD(P)-bd_dom_sf"/>
</dbReference>
<evidence type="ECO:0000313" key="19">
    <source>
        <dbReference type="EMBL" id="KAF2300508.1"/>
    </source>
</evidence>
<dbReference type="SUPFAM" id="SSF51445">
    <property type="entry name" value="(Trans)glycosidases"/>
    <property type="match status" value="1"/>
</dbReference>
<dbReference type="FunFam" id="1.20.58.1040:FF:000001">
    <property type="entry name" value="Glucan endo-1,3-beta-glucosidase 4"/>
    <property type="match status" value="1"/>
</dbReference>
<evidence type="ECO:0000256" key="11">
    <source>
        <dbReference type="ARBA" id="ARBA00023180"/>
    </source>
</evidence>
<reference evidence="19 20" key="1">
    <citation type="journal article" date="2020" name="Mol. Plant">
        <title>The Chromosome-Based Rubber Tree Genome Provides New Insights into Spurge Genome Evolution and Rubber Biosynthesis.</title>
        <authorList>
            <person name="Liu J."/>
            <person name="Shi C."/>
            <person name="Shi C.C."/>
            <person name="Li W."/>
            <person name="Zhang Q.J."/>
            <person name="Zhang Y."/>
            <person name="Li K."/>
            <person name="Lu H.F."/>
            <person name="Shi C."/>
            <person name="Zhu S.T."/>
            <person name="Xiao Z.Y."/>
            <person name="Nan H."/>
            <person name="Yue Y."/>
            <person name="Zhu X.G."/>
            <person name="Wu Y."/>
            <person name="Hong X.N."/>
            <person name="Fan G.Y."/>
            <person name="Tong Y."/>
            <person name="Zhang D."/>
            <person name="Mao C.L."/>
            <person name="Liu Y.L."/>
            <person name="Hao S.J."/>
            <person name="Liu W.Q."/>
            <person name="Lv M.Q."/>
            <person name="Zhang H.B."/>
            <person name="Liu Y."/>
            <person name="Hu-Tang G.R."/>
            <person name="Wang J.P."/>
            <person name="Wang J.H."/>
            <person name="Sun Y.H."/>
            <person name="Ni S.B."/>
            <person name="Chen W.B."/>
            <person name="Zhang X.C."/>
            <person name="Jiao Y.N."/>
            <person name="Eichler E.E."/>
            <person name="Li G.H."/>
            <person name="Liu X."/>
            <person name="Gao L.Z."/>
        </authorList>
    </citation>
    <scope>NUCLEOTIDE SEQUENCE [LARGE SCALE GENOMIC DNA]</scope>
    <source>
        <strain evidence="20">cv. GT1</strain>
        <tissue evidence="19">Leaf</tissue>
    </source>
</reference>
<comment type="subcellular location">
    <subcellularLocation>
        <location evidence="2">Cell membrane</location>
        <topology evidence="2">Lipid-anchor</topology>
        <topology evidence="2">GPI-anchor</topology>
    </subcellularLocation>
</comment>
<dbReference type="InterPro" id="IPR001509">
    <property type="entry name" value="Epimerase_deHydtase"/>
</dbReference>
<evidence type="ECO:0000256" key="1">
    <source>
        <dbReference type="ARBA" id="ARBA00000382"/>
    </source>
</evidence>
<evidence type="ECO:0000256" key="8">
    <source>
        <dbReference type="ARBA" id="ARBA00022801"/>
    </source>
</evidence>